<feature type="domain" description="HTH tetR-type" evidence="5">
    <location>
        <begin position="20"/>
        <end position="80"/>
    </location>
</feature>
<dbReference type="PRINTS" id="PR00455">
    <property type="entry name" value="HTHTETR"/>
</dbReference>
<proteinExistence type="predicted"/>
<feature type="DNA-binding region" description="H-T-H motif" evidence="4">
    <location>
        <begin position="43"/>
        <end position="62"/>
    </location>
</feature>
<dbReference type="Proteomes" id="UP001139028">
    <property type="component" value="Unassembled WGS sequence"/>
</dbReference>
<dbReference type="InterPro" id="IPR050109">
    <property type="entry name" value="HTH-type_TetR-like_transc_reg"/>
</dbReference>
<dbReference type="EMBL" id="JALBWM010000113">
    <property type="protein sequence ID" value="MCO1336195.1"/>
    <property type="molecule type" value="Genomic_DNA"/>
</dbReference>
<dbReference type="Pfam" id="PF00440">
    <property type="entry name" value="TetR_N"/>
    <property type="match status" value="1"/>
</dbReference>
<organism evidence="6 7">
    <name type="scientific">Microbulbifer okhotskensis</name>
    <dbReference type="NCBI Taxonomy" id="2926617"/>
    <lineage>
        <taxon>Bacteria</taxon>
        <taxon>Pseudomonadati</taxon>
        <taxon>Pseudomonadota</taxon>
        <taxon>Gammaproteobacteria</taxon>
        <taxon>Cellvibrionales</taxon>
        <taxon>Microbulbiferaceae</taxon>
        <taxon>Microbulbifer</taxon>
    </lineage>
</organism>
<accession>A0A9X2J7V9</accession>
<evidence type="ECO:0000313" key="6">
    <source>
        <dbReference type="EMBL" id="MCO1336195.1"/>
    </source>
</evidence>
<comment type="caution">
    <text evidence="6">The sequence shown here is derived from an EMBL/GenBank/DDBJ whole genome shotgun (WGS) entry which is preliminary data.</text>
</comment>
<dbReference type="InterPro" id="IPR001647">
    <property type="entry name" value="HTH_TetR"/>
</dbReference>
<dbReference type="Gene3D" id="1.10.357.10">
    <property type="entry name" value="Tetracycline Repressor, domain 2"/>
    <property type="match status" value="1"/>
</dbReference>
<evidence type="ECO:0000256" key="4">
    <source>
        <dbReference type="PROSITE-ProRule" id="PRU00335"/>
    </source>
</evidence>
<gene>
    <name evidence="6" type="ORF">MO867_17840</name>
</gene>
<dbReference type="GO" id="GO:0000976">
    <property type="term" value="F:transcription cis-regulatory region binding"/>
    <property type="evidence" value="ECO:0007669"/>
    <property type="project" value="TreeGrafter"/>
</dbReference>
<dbReference type="InterPro" id="IPR009057">
    <property type="entry name" value="Homeodomain-like_sf"/>
</dbReference>
<reference evidence="6" key="1">
    <citation type="journal article" date="2022" name="Arch. Microbiol.">
        <title>Microbulbifer okhotskensis sp. nov., isolated from a deep bottom sediment of the Okhotsk Sea.</title>
        <authorList>
            <person name="Romanenko L."/>
            <person name="Kurilenko V."/>
            <person name="Otstavnykh N."/>
            <person name="Velansky P."/>
            <person name="Isaeva M."/>
            <person name="Mikhailov V."/>
        </authorList>
    </citation>
    <scope>NUCLEOTIDE SEQUENCE</scope>
    <source>
        <strain evidence="6">OS29</strain>
    </source>
</reference>
<evidence type="ECO:0000256" key="2">
    <source>
        <dbReference type="ARBA" id="ARBA00023125"/>
    </source>
</evidence>
<keyword evidence="7" id="KW-1185">Reference proteome</keyword>
<sequence>MNETTPYRGRGHPKDPERELQVREALMQSAFSLLRNKAFRDISIREIAQGAGVNSAMISYHFGGKEGLIIEVMRHQFMQHGPAFLNVGLDDKEPSLEMLKEAMARMIRLYISEPWIPRLIVGEVASKPGRMRDLFADRLASQLGPKLCELLGVLQSAGQLRPDLDIKLMPISFISLIAFPFIAGDPLKEGFAFALGKDNGEEWIAHTVQLLLNGVVNISIDEHPETGGDD</sequence>
<keyword evidence="1" id="KW-0805">Transcription regulation</keyword>
<evidence type="ECO:0000256" key="1">
    <source>
        <dbReference type="ARBA" id="ARBA00023015"/>
    </source>
</evidence>
<dbReference type="RefSeq" id="WP_252471686.1">
    <property type="nucleotide sequence ID" value="NZ_JALBWM010000113.1"/>
</dbReference>
<dbReference type="AlphaFoldDB" id="A0A9X2J7V9"/>
<dbReference type="PANTHER" id="PTHR30055">
    <property type="entry name" value="HTH-TYPE TRANSCRIPTIONAL REGULATOR RUTR"/>
    <property type="match status" value="1"/>
</dbReference>
<protein>
    <submittedName>
        <fullName evidence="6">TetR/AcrR family transcriptional regulator</fullName>
    </submittedName>
</protein>
<evidence type="ECO:0000313" key="7">
    <source>
        <dbReference type="Proteomes" id="UP001139028"/>
    </source>
</evidence>
<dbReference type="SUPFAM" id="SSF48498">
    <property type="entry name" value="Tetracyclin repressor-like, C-terminal domain"/>
    <property type="match status" value="1"/>
</dbReference>
<evidence type="ECO:0000259" key="5">
    <source>
        <dbReference type="PROSITE" id="PS50977"/>
    </source>
</evidence>
<evidence type="ECO:0000256" key="3">
    <source>
        <dbReference type="ARBA" id="ARBA00023163"/>
    </source>
</evidence>
<name>A0A9X2J7V9_9GAMM</name>
<dbReference type="SUPFAM" id="SSF46689">
    <property type="entry name" value="Homeodomain-like"/>
    <property type="match status" value="1"/>
</dbReference>
<keyword evidence="2 4" id="KW-0238">DNA-binding</keyword>
<dbReference type="PROSITE" id="PS50977">
    <property type="entry name" value="HTH_TETR_2"/>
    <property type="match status" value="1"/>
</dbReference>
<dbReference type="GO" id="GO:0003700">
    <property type="term" value="F:DNA-binding transcription factor activity"/>
    <property type="evidence" value="ECO:0007669"/>
    <property type="project" value="TreeGrafter"/>
</dbReference>
<keyword evidence="3" id="KW-0804">Transcription</keyword>
<dbReference type="PANTHER" id="PTHR30055:SF234">
    <property type="entry name" value="HTH-TYPE TRANSCRIPTIONAL REGULATOR BETI"/>
    <property type="match status" value="1"/>
</dbReference>
<dbReference type="InterPro" id="IPR036271">
    <property type="entry name" value="Tet_transcr_reg_TetR-rel_C_sf"/>
</dbReference>